<protein>
    <submittedName>
        <fullName evidence="2">Uncharacterized protein</fullName>
    </submittedName>
</protein>
<feature type="region of interest" description="Disordered" evidence="1">
    <location>
        <begin position="330"/>
        <end position="558"/>
    </location>
</feature>
<feature type="region of interest" description="Disordered" evidence="1">
    <location>
        <begin position="636"/>
        <end position="671"/>
    </location>
</feature>
<evidence type="ECO:0000313" key="2">
    <source>
        <dbReference type="EMBL" id="OSC34615.1"/>
    </source>
</evidence>
<feature type="region of interest" description="Disordered" evidence="1">
    <location>
        <begin position="67"/>
        <end position="135"/>
    </location>
</feature>
<name>A0AA91PFV0_9MYCO</name>
<feature type="non-terminal residue" evidence="2">
    <location>
        <position position="671"/>
    </location>
</feature>
<sequence>MNEEQRRADATLTQYLQKWQSYNASQKNSPDGMELRGNIHALVRVRNGGDAADEVLKRIQTGKNVTTDMIDDLFPRIDGDEPKPQTDDNEAPTEKPSPSPHSPADVYAAAPGDGRKWLPSNETLPKLSADDESALNATDAQIEEINRTDFHVDPALAWKPSGAELPSTGTNISTLGDTYTAAQKALPKLQAAADKLSAAFGSSGEQLIDNQHARIKSALRSMTDAVGASKGLDGMVANCGVAANDAFHHQLRGSDLAARDAIGTAIKAMYVRTRLDAGRIGLPRDVPDEYLSRYVTSSGEFANLSQALQTGAPAPTVESEASKIHHLAETITAPAAVSREHVGTDEGKEEKKKEKSTSPAATSPDKSPSGPKPTTPSSVPGSSPGSSPGKSSPKNANDLSKLLSQLGQAAAPMAGIPQQAAAVPQQAAQAAQQAAKPLTDAANDMQKVPQSLMDALKGKTPENEKSNAVPKNDAADADRRAATSPTFTKPGQANPDKLGTPGSPARPNQLDAEGKPADKDRDGKVDKDAKPLAKSTVKPFNLKLDPHGQHAEVKDVPDPRIGEMMLNMADATADSPVSVLDAAGGAGMDIESLGDPVDPAQAKVGDAVIGDEESGLYIGDGQVLTSTGDIESIEDVTGETGFVSEVPLPELPDDVPAPEPAPEPPSEQAPA</sequence>
<evidence type="ECO:0000313" key="3">
    <source>
        <dbReference type="Proteomes" id="UP000193577"/>
    </source>
</evidence>
<proteinExistence type="predicted"/>
<feature type="compositionally biased region" description="Pro residues" evidence="1">
    <location>
        <begin position="655"/>
        <end position="671"/>
    </location>
</feature>
<reference evidence="2 3" key="1">
    <citation type="submission" date="2017-04" db="EMBL/GenBank/DDBJ databases">
        <title>The new phylogeny of genus Mycobacterium.</title>
        <authorList>
            <person name="Tortoli E."/>
            <person name="Trovato A."/>
            <person name="Cirillo D.M."/>
        </authorList>
    </citation>
    <scope>NUCLEOTIDE SEQUENCE [LARGE SCALE GENOMIC DNA]</scope>
    <source>
        <strain evidence="2 3">KCTC 19819</strain>
    </source>
</reference>
<feature type="compositionally biased region" description="Basic and acidic residues" evidence="1">
    <location>
        <begin position="544"/>
        <end position="558"/>
    </location>
</feature>
<dbReference type="RefSeq" id="WP_085303055.1">
    <property type="nucleotide sequence ID" value="NZ_NCXO01000009.1"/>
</dbReference>
<feature type="compositionally biased region" description="Low complexity" evidence="1">
    <location>
        <begin position="417"/>
        <end position="435"/>
    </location>
</feature>
<feature type="compositionally biased region" description="Basic and acidic residues" evidence="1">
    <location>
        <begin position="73"/>
        <end position="86"/>
    </location>
</feature>
<feature type="compositionally biased region" description="Low complexity" evidence="1">
    <location>
        <begin position="375"/>
        <end position="394"/>
    </location>
</feature>
<accession>A0AA91PFV0</accession>
<dbReference type="EMBL" id="NCXO01000009">
    <property type="protein sequence ID" value="OSC34615.1"/>
    <property type="molecule type" value="Genomic_DNA"/>
</dbReference>
<feature type="compositionally biased region" description="Polar residues" evidence="1">
    <location>
        <begin position="395"/>
        <end position="407"/>
    </location>
</feature>
<gene>
    <name evidence="2" type="ORF">B8W67_06505</name>
</gene>
<feature type="compositionally biased region" description="Basic and acidic residues" evidence="1">
    <location>
        <begin position="338"/>
        <end position="356"/>
    </location>
</feature>
<feature type="compositionally biased region" description="Basic and acidic residues" evidence="1">
    <location>
        <begin position="456"/>
        <end position="465"/>
    </location>
</feature>
<dbReference type="Proteomes" id="UP000193577">
    <property type="component" value="Unassembled WGS sequence"/>
</dbReference>
<evidence type="ECO:0000256" key="1">
    <source>
        <dbReference type="SAM" id="MobiDB-lite"/>
    </source>
</evidence>
<keyword evidence="3" id="KW-1185">Reference proteome</keyword>
<comment type="caution">
    <text evidence="2">The sequence shown here is derived from an EMBL/GenBank/DDBJ whole genome shotgun (WGS) entry which is preliminary data.</text>
</comment>
<organism evidence="2 3">
    <name type="scientific">Mycolicibacillus koreensis</name>
    <dbReference type="NCBI Taxonomy" id="1069220"/>
    <lineage>
        <taxon>Bacteria</taxon>
        <taxon>Bacillati</taxon>
        <taxon>Actinomycetota</taxon>
        <taxon>Actinomycetes</taxon>
        <taxon>Mycobacteriales</taxon>
        <taxon>Mycobacteriaceae</taxon>
        <taxon>Mycolicibacillus</taxon>
    </lineage>
</organism>
<feature type="compositionally biased region" description="Basic and acidic residues" evidence="1">
    <location>
        <begin position="512"/>
        <end position="531"/>
    </location>
</feature>
<dbReference type="AlphaFoldDB" id="A0AA91PFV0"/>